<evidence type="ECO:0000313" key="3">
    <source>
        <dbReference type="EMBL" id="VDN09124.1"/>
    </source>
</evidence>
<reference evidence="3 4" key="1">
    <citation type="submission" date="2018-11" db="EMBL/GenBank/DDBJ databases">
        <authorList>
            <consortium name="Pathogen Informatics"/>
        </authorList>
    </citation>
    <scope>NUCLEOTIDE SEQUENCE [LARGE SCALE GENOMIC DNA]</scope>
</reference>
<proteinExistence type="predicted"/>
<dbReference type="PANTHER" id="PTHR12187:SF11">
    <property type="entry name" value="PHOSPHATIDYLINOSITOL-3,4-BISPHOSPHATE 4-PHOSPHATASE"/>
    <property type="match status" value="1"/>
</dbReference>
<dbReference type="GO" id="GO:0016316">
    <property type="term" value="F:phosphatidylinositol-3,4-bisphosphate 4-phosphatase activity"/>
    <property type="evidence" value="ECO:0007669"/>
    <property type="project" value="InterPro"/>
</dbReference>
<dbReference type="InterPro" id="IPR039034">
    <property type="entry name" value="INPP4"/>
</dbReference>
<organism evidence="3 4">
    <name type="scientific">Dibothriocephalus latus</name>
    <name type="common">Fish tapeworm</name>
    <name type="synonym">Diphyllobothrium latum</name>
    <dbReference type="NCBI Taxonomy" id="60516"/>
    <lineage>
        <taxon>Eukaryota</taxon>
        <taxon>Metazoa</taxon>
        <taxon>Spiralia</taxon>
        <taxon>Lophotrochozoa</taxon>
        <taxon>Platyhelminthes</taxon>
        <taxon>Cestoda</taxon>
        <taxon>Eucestoda</taxon>
        <taxon>Diphyllobothriidea</taxon>
        <taxon>Diphyllobothriidae</taxon>
        <taxon>Dibothriocephalus</taxon>
    </lineage>
</organism>
<gene>
    <name evidence="3" type="ORF">DILT_LOCUS4955</name>
</gene>
<dbReference type="PANTHER" id="PTHR12187">
    <property type="entry name" value="AGAP000124-PA"/>
    <property type="match status" value="1"/>
</dbReference>
<evidence type="ECO:0000256" key="2">
    <source>
        <dbReference type="ARBA" id="ARBA00023098"/>
    </source>
</evidence>
<keyword evidence="1" id="KW-0378">Hydrolase</keyword>
<dbReference type="GO" id="GO:0005737">
    <property type="term" value="C:cytoplasm"/>
    <property type="evidence" value="ECO:0007669"/>
    <property type="project" value="TreeGrafter"/>
</dbReference>
<accession>A0A3P7KWY1</accession>
<name>A0A3P7KWY1_DIBLA</name>
<dbReference type="OrthoDB" id="159395at2759"/>
<dbReference type="AlphaFoldDB" id="A0A3P7KWY1"/>
<dbReference type="Proteomes" id="UP000281553">
    <property type="component" value="Unassembled WGS sequence"/>
</dbReference>
<evidence type="ECO:0000256" key="1">
    <source>
        <dbReference type="ARBA" id="ARBA00022801"/>
    </source>
</evidence>
<evidence type="ECO:0000313" key="4">
    <source>
        <dbReference type="Proteomes" id="UP000281553"/>
    </source>
</evidence>
<keyword evidence="2" id="KW-0443">Lipid metabolism</keyword>
<sequence>MRISGELASRNFHLLVYYPQHREQHVKLQNVEWMKPDTFSSALKCIRSTGLRLSNAEKNVGVRKYAFTRLQLLSFPRLYRPPVGTYSLYAAT</sequence>
<dbReference type="EMBL" id="UYRU01046432">
    <property type="protein sequence ID" value="VDN09124.1"/>
    <property type="molecule type" value="Genomic_DNA"/>
</dbReference>
<protein>
    <submittedName>
        <fullName evidence="3">Uncharacterized protein</fullName>
    </submittedName>
</protein>
<keyword evidence="4" id="KW-1185">Reference proteome</keyword>